<dbReference type="CDD" id="cd00051">
    <property type="entry name" value="EFh"/>
    <property type="match status" value="1"/>
</dbReference>
<name>A0ABR2YL90_9CHLO</name>
<dbReference type="InterPro" id="IPR011992">
    <property type="entry name" value="EF-hand-dom_pair"/>
</dbReference>
<dbReference type="SMART" id="SM00054">
    <property type="entry name" value="EFh"/>
    <property type="match status" value="2"/>
</dbReference>
<dbReference type="Gene3D" id="1.10.238.10">
    <property type="entry name" value="EF-hand"/>
    <property type="match status" value="1"/>
</dbReference>
<gene>
    <name evidence="4" type="ORF">WJX75_003633</name>
</gene>
<feature type="domain" description="EF-hand" evidence="3">
    <location>
        <begin position="50"/>
        <end position="85"/>
    </location>
</feature>
<dbReference type="Pfam" id="PF13499">
    <property type="entry name" value="EF-hand_7"/>
    <property type="match status" value="1"/>
</dbReference>
<protein>
    <recommendedName>
        <fullName evidence="3">EF-hand domain-containing protein</fullName>
    </recommendedName>
</protein>
<dbReference type="PANTHER" id="PTHR23048:SF0">
    <property type="entry name" value="CALMODULIN LIKE 3"/>
    <property type="match status" value="1"/>
</dbReference>
<dbReference type="EMBL" id="JALJOT010000009">
    <property type="protein sequence ID" value="KAK9907436.1"/>
    <property type="molecule type" value="Genomic_DNA"/>
</dbReference>
<evidence type="ECO:0000313" key="5">
    <source>
        <dbReference type="Proteomes" id="UP001491310"/>
    </source>
</evidence>
<dbReference type="InterPro" id="IPR050230">
    <property type="entry name" value="CALM/Myosin/TropC-like"/>
</dbReference>
<evidence type="ECO:0000313" key="4">
    <source>
        <dbReference type="EMBL" id="KAK9907436.1"/>
    </source>
</evidence>
<evidence type="ECO:0000259" key="3">
    <source>
        <dbReference type="PROSITE" id="PS50222"/>
    </source>
</evidence>
<comment type="caution">
    <text evidence="4">The sequence shown here is derived from an EMBL/GenBank/DDBJ whole genome shotgun (WGS) entry which is preliminary data.</text>
</comment>
<sequence length="188" mass="21691">MATAEARERLSRKSEAADLRRAFTLLDTKGDGKVDAAELGVVFQKLRHKEKKSEIEGMIWEVDEDCDQCLTWKEFQDMYHRCRNDQTGYEPRRLFNVVQFLMNDKEGKGTVSLEETMQIMYLRYGRQLLDAQLEEIFGTSDLNSGKTLTLTQFLHSLHVSQIRQLNSRVTAKTYQPPPVALKKQVSSV</sequence>
<keyword evidence="2" id="KW-0106">Calcium</keyword>
<keyword evidence="5" id="KW-1185">Reference proteome</keyword>
<evidence type="ECO:0000256" key="1">
    <source>
        <dbReference type="ARBA" id="ARBA00022737"/>
    </source>
</evidence>
<dbReference type="PANTHER" id="PTHR23048">
    <property type="entry name" value="MYOSIN LIGHT CHAIN 1, 3"/>
    <property type="match status" value="1"/>
</dbReference>
<evidence type="ECO:0000256" key="2">
    <source>
        <dbReference type="ARBA" id="ARBA00022837"/>
    </source>
</evidence>
<dbReference type="PROSITE" id="PS50222">
    <property type="entry name" value="EF_HAND_2"/>
    <property type="match status" value="2"/>
</dbReference>
<proteinExistence type="predicted"/>
<organism evidence="4 5">
    <name type="scientific">Coccomyxa subellipsoidea</name>
    <dbReference type="NCBI Taxonomy" id="248742"/>
    <lineage>
        <taxon>Eukaryota</taxon>
        <taxon>Viridiplantae</taxon>
        <taxon>Chlorophyta</taxon>
        <taxon>core chlorophytes</taxon>
        <taxon>Trebouxiophyceae</taxon>
        <taxon>Trebouxiophyceae incertae sedis</taxon>
        <taxon>Coccomyxaceae</taxon>
        <taxon>Coccomyxa</taxon>
    </lineage>
</organism>
<dbReference type="SUPFAM" id="SSF47473">
    <property type="entry name" value="EF-hand"/>
    <property type="match status" value="1"/>
</dbReference>
<accession>A0ABR2YL90</accession>
<dbReference type="InterPro" id="IPR002048">
    <property type="entry name" value="EF_hand_dom"/>
</dbReference>
<reference evidence="4 5" key="1">
    <citation type="journal article" date="2024" name="Nat. Commun.">
        <title>Phylogenomics reveals the evolutionary origins of lichenization in chlorophyte algae.</title>
        <authorList>
            <person name="Puginier C."/>
            <person name="Libourel C."/>
            <person name="Otte J."/>
            <person name="Skaloud P."/>
            <person name="Haon M."/>
            <person name="Grisel S."/>
            <person name="Petersen M."/>
            <person name="Berrin J.G."/>
            <person name="Delaux P.M."/>
            <person name="Dal Grande F."/>
            <person name="Keller J."/>
        </authorList>
    </citation>
    <scope>NUCLEOTIDE SEQUENCE [LARGE SCALE GENOMIC DNA]</scope>
    <source>
        <strain evidence="4 5">SAG 216-7</strain>
    </source>
</reference>
<dbReference type="PROSITE" id="PS00018">
    <property type="entry name" value="EF_HAND_1"/>
    <property type="match status" value="1"/>
</dbReference>
<feature type="domain" description="EF-hand" evidence="3">
    <location>
        <begin position="14"/>
        <end position="49"/>
    </location>
</feature>
<dbReference type="Proteomes" id="UP001491310">
    <property type="component" value="Unassembled WGS sequence"/>
</dbReference>
<keyword evidence="1" id="KW-0677">Repeat</keyword>
<dbReference type="InterPro" id="IPR018247">
    <property type="entry name" value="EF_Hand_1_Ca_BS"/>
</dbReference>